<keyword evidence="1" id="KW-1133">Transmembrane helix</keyword>
<keyword evidence="3" id="KW-1185">Reference proteome</keyword>
<sequence length="324" mass="34002">MRAPERRQRGFSLIELMVSLLIGLIVIGGAASLFISNRQTSRTAESLSRMQETARIAFEMMSRDIREAAGNPCAKMAPVANVINNSTQAANWWANWGAGILGYDNAVPFPGAAFGSAVTARVSGTDAIEVKSGAASPGFTVVAHTTGTASIQLNTATHGLVPGDAVMICDYAQVAIGQINDADSASDTVILTHGGGEPGNCSMGLGFPTDCGDAIGNAYQYRPNSVLTKLSSVRWYIGNNGRGGRSLYRGTRSANEEIAENVSDLQLTYLVGDNHVASTAVTSWADVAAVEVAVTVVSSDRVAVGNQTLNRTLTHIVAIRNRTP</sequence>
<keyword evidence="1" id="KW-0472">Membrane</keyword>
<dbReference type="Proteomes" id="UP001321580">
    <property type="component" value="Unassembled WGS sequence"/>
</dbReference>
<protein>
    <submittedName>
        <fullName evidence="2">Prepilin-type N-terminal cleavage/methylation domain-containing protein</fullName>
    </submittedName>
</protein>
<evidence type="ECO:0000256" key="1">
    <source>
        <dbReference type="SAM" id="Phobius"/>
    </source>
</evidence>
<dbReference type="Pfam" id="PF07963">
    <property type="entry name" value="N_methyl"/>
    <property type="match status" value="1"/>
</dbReference>
<dbReference type="InterPro" id="IPR045584">
    <property type="entry name" value="Pilin-like"/>
</dbReference>
<dbReference type="NCBIfam" id="TIGR02532">
    <property type="entry name" value="IV_pilin_GFxxxE"/>
    <property type="match status" value="1"/>
</dbReference>
<comment type="caution">
    <text evidence="2">The sequence shown here is derived from an EMBL/GenBank/DDBJ whole genome shotgun (WGS) entry which is preliminary data.</text>
</comment>
<dbReference type="EMBL" id="JASGBI010000001">
    <property type="protein sequence ID" value="MDI9239896.1"/>
    <property type="molecule type" value="Genomic_DNA"/>
</dbReference>
<reference evidence="2 3" key="1">
    <citation type="submission" date="2023-05" db="EMBL/GenBank/DDBJ databases">
        <title>Lysobacter sp. strain LF1 Genome sequencing and assembly.</title>
        <authorList>
            <person name="Jung Y."/>
        </authorList>
    </citation>
    <scope>NUCLEOTIDE SEQUENCE [LARGE SCALE GENOMIC DNA]</scope>
    <source>
        <strain evidence="2 3">LF1</strain>
    </source>
</reference>
<proteinExistence type="predicted"/>
<accession>A0ABT6XIP0</accession>
<dbReference type="SUPFAM" id="SSF54523">
    <property type="entry name" value="Pili subunits"/>
    <property type="match status" value="1"/>
</dbReference>
<dbReference type="InterPro" id="IPR012902">
    <property type="entry name" value="N_methyl_site"/>
</dbReference>
<evidence type="ECO:0000313" key="3">
    <source>
        <dbReference type="Proteomes" id="UP001321580"/>
    </source>
</evidence>
<gene>
    <name evidence="2" type="ORF">QLQ15_13370</name>
</gene>
<evidence type="ECO:0000313" key="2">
    <source>
        <dbReference type="EMBL" id="MDI9239896.1"/>
    </source>
</evidence>
<feature type="transmembrane region" description="Helical" evidence="1">
    <location>
        <begin position="12"/>
        <end position="35"/>
    </location>
</feature>
<organism evidence="2 3">
    <name type="scientific">Lysobacter stagni</name>
    <dbReference type="NCBI Taxonomy" id="3045172"/>
    <lineage>
        <taxon>Bacteria</taxon>
        <taxon>Pseudomonadati</taxon>
        <taxon>Pseudomonadota</taxon>
        <taxon>Gammaproteobacteria</taxon>
        <taxon>Lysobacterales</taxon>
        <taxon>Lysobacteraceae</taxon>
        <taxon>Lysobacter</taxon>
    </lineage>
</organism>
<name>A0ABT6XIP0_9GAMM</name>
<keyword evidence="1" id="KW-0812">Transmembrane</keyword>
<dbReference type="RefSeq" id="WP_283213259.1">
    <property type="nucleotide sequence ID" value="NZ_JASGBI010000001.1"/>
</dbReference>